<dbReference type="InterPro" id="IPR011993">
    <property type="entry name" value="PH-like_dom_sf"/>
</dbReference>
<keyword evidence="3" id="KW-0472">Membrane</keyword>
<sequence>MHQEGEDVNSLVRVRAQVMTRDDSSGGWVPLDRGGLSTVSVRRYKSKVSRNSKSSESEFTPIALEYRILGRRISDQTVILSCAIKKDFEYNKVMPTFHHWRNGNEKFGLAFTTAADGRAFDKGVRIAIDELVEGLCETSPLKQVDDGEDEVFMSLNLPLEGGSTVPKHRDQRNYSAIPEAISPVGLSSTTILSSPDLSAPGTPTVQETSLCEIEFAGQKELESDKNYHNIWEVGRSWETDPKRSEIYSYVQFSKEAVVEPSHDYSYPVLSDPASTRRSSIKKVLAPTPPPPRLPKSTYKKSQSSRKALELKSPPRLKCKNCLAYYNEEENGRGACDSGPDPVRDAIDTISCIGCADCIMYHCYPDPDSDYSANPCLCQNSAKYPRRLDNSNRCRLVVLTLLSLFVPCLWCYLPLRACHKCGVYCRICGPEHVAN</sequence>
<proteinExistence type="predicted"/>
<dbReference type="Pfam" id="PF05210">
    <property type="entry name" value="Sprouty"/>
    <property type="match status" value="1"/>
</dbReference>
<dbReference type="Proteomes" id="UP001187531">
    <property type="component" value="Unassembled WGS sequence"/>
</dbReference>
<comment type="subcellular location">
    <subcellularLocation>
        <location evidence="1">Cell membrane</location>
        <topology evidence="1">Peripheral membrane protein</topology>
    </subcellularLocation>
</comment>
<evidence type="ECO:0000256" key="3">
    <source>
        <dbReference type="ARBA" id="ARBA00023136"/>
    </source>
</evidence>
<dbReference type="EMBL" id="JAVRJZ010000001">
    <property type="protein sequence ID" value="KAK2727890.1"/>
    <property type="molecule type" value="Genomic_DNA"/>
</dbReference>
<reference evidence="6" key="1">
    <citation type="submission" date="2023-07" db="EMBL/GenBank/DDBJ databases">
        <title>Chromosome-level genome assembly of Artemia franciscana.</title>
        <authorList>
            <person name="Jo E."/>
        </authorList>
    </citation>
    <scope>NUCLEOTIDE SEQUENCE</scope>
    <source>
        <tissue evidence="6">Whole body</tissue>
    </source>
</reference>
<comment type="caution">
    <text evidence="6">The sequence shown here is derived from an EMBL/GenBank/DDBJ whole genome shotgun (WGS) entry which is preliminary data.</text>
</comment>
<keyword evidence="2" id="KW-1003">Cell membrane</keyword>
<dbReference type="CDD" id="cd10574">
    <property type="entry name" value="EVH1_SPRED-like"/>
    <property type="match status" value="1"/>
</dbReference>
<keyword evidence="7" id="KW-1185">Reference proteome</keyword>
<accession>A0AA88IPX2</accession>
<dbReference type="Gene3D" id="2.30.29.30">
    <property type="entry name" value="Pleckstrin-homology domain (PH domain)/Phosphotyrosine-binding domain (PTB)"/>
    <property type="match status" value="1"/>
</dbReference>
<dbReference type="SUPFAM" id="SSF50729">
    <property type="entry name" value="PH domain-like"/>
    <property type="match status" value="1"/>
</dbReference>
<dbReference type="PANTHER" id="PTHR11202">
    <property type="entry name" value="SPROUTY-RELATED, EVH1 DOMAIN-CONTAINING PROTEIN FAMILY MEMBER"/>
    <property type="match status" value="1"/>
</dbReference>
<dbReference type="GO" id="GO:0043409">
    <property type="term" value="P:negative regulation of MAPK cascade"/>
    <property type="evidence" value="ECO:0007669"/>
    <property type="project" value="TreeGrafter"/>
</dbReference>
<evidence type="ECO:0000259" key="5">
    <source>
        <dbReference type="PROSITE" id="PS50229"/>
    </source>
</evidence>
<evidence type="ECO:0000256" key="4">
    <source>
        <dbReference type="SAM" id="MobiDB-lite"/>
    </source>
</evidence>
<protein>
    <recommendedName>
        <fullName evidence="5">WH1 domain-containing protein</fullName>
    </recommendedName>
</protein>
<dbReference type="InterPro" id="IPR041937">
    <property type="entry name" value="SPRE_EVH1"/>
</dbReference>
<evidence type="ECO:0000256" key="2">
    <source>
        <dbReference type="ARBA" id="ARBA00022475"/>
    </source>
</evidence>
<dbReference type="InterPro" id="IPR000697">
    <property type="entry name" value="WH1/EVH1_dom"/>
</dbReference>
<dbReference type="FunFam" id="2.30.29.30:FF:000052">
    <property type="entry name" value="Sprouty-related, EVH1 domain containing 2"/>
    <property type="match status" value="1"/>
</dbReference>
<dbReference type="PANTHER" id="PTHR11202:SF3">
    <property type="entry name" value="SPROUTY-RELATED PROTEIN WITH EVH-1 DOMAIN, ISOFORM C"/>
    <property type="match status" value="1"/>
</dbReference>
<dbReference type="EMBL" id="JAVRJZ010000001">
    <property type="protein sequence ID" value="KAK2727891.1"/>
    <property type="molecule type" value="Genomic_DNA"/>
</dbReference>
<dbReference type="PROSITE" id="PS50229">
    <property type="entry name" value="WH1"/>
    <property type="match status" value="1"/>
</dbReference>
<evidence type="ECO:0000313" key="7">
    <source>
        <dbReference type="Proteomes" id="UP001187531"/>
    </source>
</evidence>
<dbReference type="EMBL" id="JAVRJZ010000001">
    <property type="protein sequence ID" value="KAK2727889.1"/>
    <property type="molecule type" value="Genomic_DNA"/>
</dbReference>
<organism evidence="6 7">
    <name type="scientific">Artemia franciscana</name>
    <name type="common">Brine shrimp</name>
    <name type="synonym">Artemia sanfranciscana</name>
    <dbReference type="NCBI Taxonomy" id="6661"/>
    <lineage>
        <taxon>Eukaryota</taxon>
        <taxon>Metazoa</taxon>
        <taxon>Ecdysozoa</taxon>
        <taxon>Arthropoda</taxon>
        <taxon>Crustacea</taxon>
        <taxon>Branchiopoda</taxon>
        <taxon>Anostraca</taxon>
        <taxon>Artemiidae</taxon>
        <taxon>Artemia</taxon>
    </lineage>
</organism>
<name>A0AA88IPX2_ARTSF</name>
<feature type="region of interest" description="Disordered" evidence="4">
    <location>
        <begin position="277"/>
        <end position="307"/>
    </location>
</feature>
<dbReference type="PROSITE" id="PS51227">
    <property type="entry name" value="SPR"/>
    <property type="match status" value="1"/>
</dbReference>
<dbReference type="InterPro" id="IPR007875">
    <property type="entry name" value="Sprouty"/>
</dbReference>
<dbReference type="AlphaFoldDB" id="A0AA88IPX2"/>
<dbReference type="GO" id="GO:0005886">
    <property type="term" value="C:plasma membrane"/>
    <property type="evidence" value="ECO:0007669"/>
    <property type="project" value="UniProtKB-SubCell"/>
</dbReference>
<dbReference type="Pfam" id="PF00568">
    <property type="entry name" value="WH1"/>
    <property type="match status" value="1"/>
</dbReference>
<dbReference type="SMART" id="SM00461">
    <property type="entry name" value="WH1"/>
    <property type="match status" value="1"/>
</dbReference>
<gene>
    <name evidence="6" type="ORF">QYM36_008388</name>
</gene>
<evidence type="ECO:0000313" key="6">
    <source>
        <dbReference type="EMBL" id="KAK2727891.1"/>
    </source>
</evidence>
<feature type="domain" description="WH1" evidence="5">
    <location>
        <begin position="3"/>
        <end position="131"/>
    </location>
</feature>
<evidence type="ECO:0000256" key="1">
    <source>
        <dbReference type="ARBA" id="ARBA00004202"/>
    </source>
</evidence>
<dbReference type="GO" id="GO:0019901">
    <property type="term" value="F:protein kinase binding"/>
    <property type="evidence" value="ECO:0007669"/>
    <property type="project" value="TreeGrafter"/>
</dbReference>